<dbReference type="Pfam" id="PF00014">
    <property type="entry name" value="Kunitz_BPTI"/>
    <property type="match status" value="1"/>
</dbReference>
<sequence>MKFLAIALLWCWSGAALGVGGGIFSTQEFNWPRNFSRQDCEQRESLVGKHCGNPFHERRYFYNRTTKKCVLFIPEQCGDNYDVGNNFAKRHDCMKTCMEGSPCLKPRKGRENGTVKGYTYYASVDFCFKVKYMKKQFSPAKNRFETEKDCYDECAPEIVPKNWQGK</sequence>
<dbReference type="CDD" id="cd00109">
    <property type="entry name" value="Kunitz-type"/>
    <property type="match status" value="1"/>
</dbReference>
<reference evidence="3" key="1">
    <citation type="journal article" date="2009" name="Insect Mol. Biol.">
        <title>Transcriptome analysis of the salivary glands of the female tick Amblyomma americanum (Acari: Ixodidae).</title>
        <authorList>
            <person name="Aljamali M.N."/>
            <person name="Hern L."/>
            <person name="Kupfer D."/>
            <person name="Downard S."/>
            <person name="So S."/>
            <person name="Roe B.A."/>
            <person name="Sauer J.R."/>
            <person name="Essenberg R.C."/>
        </authorList>
    </citation>
    <scope>NUCLEOTIDE SEQUENCE</scope>
    <source>
        <tissue evidence="3">Salivary gland</tissue>
    </source>
</reference>
<evidence type="ECO:0000313" key="3">
    <source>
        <dbReference type="EMBL" id="ACG76295.1"/>
    </source>
</evidence>
<keyword evidence="1" id="KW-0732">Signal</keyword>
<dbReference type="EMBL" id="EZ000316">
    <property type="protein sequence ID" value="ACG76295.1"/>
    <property type="molecule type" value="mRNA"/>
</dbReference>
<dbReference type="Gene3D" id="4.10.410.10">
    <property type="entry name" value="Pancreatic trypsin inhibitor Kunitz domain"/>
    <property type="match status" value="1"/>
</dbReference>
<dbReference type="InterPro" id="IPR036880">
    <property type="entry name" value="Kunitz_BPTI_sf"/>
</dbReference>
<dbReference type="PROSITE" id="PS50279">
    <property type="entry name" value="BPTI_KUNITZ_2"/>
    <property type="match status" value="1"/>
</dbReference>
<dbReference type="SUPFAM" id="SSF57362">
    <property type="entry name" value="BPTI-like"/>
    <property type="match status" value="2"/>
</dbReference>
<protein>
    <submittedName>
        <fullName evidence="3">Kunitz-type serine protease inhibitor</fullName>
    </submittedName>
</protein>
<accession>B5M7C7</accession>
<proteinExistence type="evidence at transcript level"/>
<evidence type="ECO:0000256" key="1">
    <source>
        <dbReference type="SAM" id="SignalP"/>
    </source>
</evidence>
<name>B5M7C7_AMBAM</name>
<evidence type="ECO:0000259" key="2">
    <source>
        <dbReference type="PROSITE" id="PS50279"/>
    </source>
</evidence>
<dbReference type="AlphaFoldDB" id="B5M7C7"/>
<dbReference type="InterPro" id="IPR002223">
    <property type="entry name" value="Kunitz_BPTI"/>
</dbReference>
<feature type="signal peptide" evidence="1">
    <location>
        <begin position="1"/>
        <end position="18"/>
    </location>
</feature>
<dbReference type="SMART" id="SM00131">
    <property type="entry name" value="KU"/>
    <property type="match status" value="1"/>
</dbReference>
<organism evidence="3">
    <name type="scientific">Amblyomma americanum</name>
    <name type="common">Lone star tick</name>
    <dbReference type="NCBI Taxonomy" id="6943"/>
    <lineage>
        <taxon>Eukaryota</taxon>
        <taxon>Metazoa</taxon>
        <taxon>Ecdysozoa</taxon>
        <taxon>Arthropoda</taxon>
        <taxon>Chelicerata</taxon>
        <taxon>Arachnida</taxon>
        <taxon>Acari</taxon>
        <taxon>Parasitiformes</taxon>
        <taxon>Ixodida</taxon>
        <taxon>Ixodoidea</taxon>
        <taxon>Ixodidae</taxon>
        <taxon>Amblyomminae</taxon>
        <taxon>Amblyomma</taxon>
    </lineage>
</organism>
<feature type="chain" id="PRO_5002834731" evidence="1">
    <location>
        <begin position="19"/>
        <end position="166"/>
    </location>
</feature>
<dbReference type="GO" id="GO:0004867">
    <property type="term" value="F:serine-type endopeptidase inhibitor activity"/>
    <property type="evidence" value="ECO:0007669"/>
    <property type="project" value="InterPro"/>
</dbReference>
<feature type="domain" description="BPTI/Kunitz inhibitor" evidence="2">
    <location>
        <begin position="40"/>
        <end position="97"/>
    </location>
</feature>